<dbReference type="Proteomes" id="UP001487740">
    <property type="component" value="Unassembled WGS sequence"/>
</dbReference>
<name>A0AAW0UIF7_SCYPA</name>
<proteinExistence type="predicted"/>
<sequence>MIEWASYAREQIKTIREEKWLENKSKLNHDASMTQVWRQVNRVRGKHTKPLRHPDPAGKASELMREYRERAASDSLPENVKEAKNNLDPARKAGVAAARSPREIGREILGVQYKLGHRAIGPRWDVHRGS</sequence>
<protein>
    <submittedName>
        <fullName evidence="2">Uncharacterized protein</fullName>
    </submittedName>
</protein>
<comment type="caution">
    <text evidence="2">The sequence shown here is derived from an EMBL/GenBank/DDBJ whole genome shotgun (WGS) entry which is preliminary data.</text>
</comment>
<keyword evidence="3" id="KW-1185">Reference proteome</keyword>
<organism evidence="2 3">
    <name type="scientific">Scylla paramamosain</name>
    <name type="common">Mud crab</name>
    <dbReference type="NCBI Taxonomy" id="85552"/>
    <lineage>
        <taxon>Eukaryota</taxon>
        <taxon>Metazoa</taxon>
        <taxon>Ecdysozoa</taxon>
        <taxon>Arthropoda</taxon>
        <taxon>Crustacea</taxon>
        <taxon>Multicrustacea</taxon>
        <taxon>Malacostraca</taxon>
        <taxon>Eumalacostraca</taxon>
        <taxon>Eucarida</taxon>
        <taxon>Decapoda</taxon>
        <taxon>Pleocyemata</taxon>
        <taxon>Brachyura</taxon>
        <taxon>Eubrachyura</taxon>
        <taxon>Portunoidea</taxon>
        <taxon>Portunidae</taxon>
        <taxon>Portuninae</taxon>
        <taxon>Scylla</taxon>
    </lineage>
</organism>
<evidence type="ECO:0000313" key="2">
    <source>
        <dbReference type="EMBL" id="KAK8398610.1"/>
    </source>
</evidence>
<gene>
    <name evidence="2" type="ORF">O3P69_004030</name>
</gene>
<evidence type="ECO:0000256" key="1">
    <source>
        <dbReference type="SAM" id="MobiDB-lite"/>
    </source>
</evidence>
<evidence type="ECO:0000313" key="3">
    <source>
        <dbReference type="Proteomes" id="UP001487740"/>
    </source>
</evidence>
<reference evidence="2 3" key="1">
    <citation type="submission" date="2023-03" db="EMBL/GenBank/DDBJ databases">
        <title>High-quality genome of Scylla paramamosain provides insights in environmental adaptation.</title>
        <authorList>
            <person name="Zhang L."/>
        </authorList>
    </citation>
    <scope>NUCLEOTIDE SEQUENCE [LARGE SCALE GENOMIC DNA]</scope>
    <source>
        <strain evidence="2">LZ_2023a</strain>
        <tissue evidence="2">Muscle</tissue>
    </source>
</reference>
<feature type="region of interest" description="Disordered" evidence="1">
    <location>
        <begin position="70"/>
        <end position="99"/>
    </location>
</feature>
<feature type="compositionally biased region" description="Basic and acidic residues" evidence="1">
    <location>
        <begin position="79"/>
        <end position="91"/>
    </location>
</feature>
<dbReference type="EMBL" id="JARAKH010000012">
    <property type="protein sequence ID" value="KAK8398610.1"/>
    <property type="molecule type" value="Genomic_DNA"/>
</dbReference>
<dbReference type="AlphaFoldDB" id="A0AAW0UIF7"/>
<accession>A0AAW0UIF7</accession>